<accession>A0AA39GLB6</accession>
<comment type="caution">
    <text evidence="2">The sequence shown here is derived from an EMBL/GenBank/DDBJ whole genome shotgun (WGS) entry which is preliminary data.</text>
</comment>
<feature type="region of interest" description="Disordered" evidence="1">
    <location>
        <begin position="459"/>
        <end position="481"/>
    </location>
</feature>
<dbReference type="AlphaFoldDB" id="A0AA39GLB6"/>
<dbReference type="Proteomes" id="UP001175261">
    <property type="component" value="Unassembled WGS sequence"/>
</dbReference>
<reference evidence="2" key="1">
    <citation type="submission" date="2022-10" db="EMBL/GenBank/DDBJ databases">
        <title>Determination and structural analysis of whole genome sequence of Sarocladium strictum F4-1.</title>
        <authorList>
            <person name="Hu L."/>
            <person name="Jiang Y."/>
        </authorList>
    </citation>
    <scope>NUCLEOTIDE SEQUENCE</scope>
    <source>
        <strain evidence="2">F4-1</strain>
    </source>
</reference>
<feature type="compositionally biased region" description="Polar residues" evidence="1">
    <location>
        <begin position="100"/>
        <end position="111"/>
    </location>
</feature>
<protein>
    <recommendedName>
        <fullName evidence="4">AGA1 A-agglutinin anchor subunit</fullName>
    </recommendedName>
</protein>
<sequence>MASLQRTRSLRRPTAASTESPPDDSPSANRNASPSRLPVKFHTRSRSTTTSGTATTTTTTTNTRARPTSTILARSSATRTAGASSLTSTQEPSKRETSRYPPSTTLTRQQQPGYARPGSSGSGAPPPKRVPSHTRAKSTTASVNLSNVSRPPSRDQVTGTAARTTVGPHRRTASVEKSNTNNGVHTPTKTTAQAPQPRLRPAFSTLQQHYSPAKSLAPKPLTASYLAPPSPSKLPANVAASAETNRLQAELLQLHLLHRDAAAVEEAWRESAKQKLGDRFAKLDEAGREIGDLERNRAEAENVLALRRWGGEDGDLDQKIQALDVIVNGVWAMSDPGGRYARTIRRFERWIDQVNEIEEARRSGTALIQGTGNLFISELEAAWKEECPGLIRKLDGWQRQLREIGEVPQPPEDGSQPPSLVRMLKGCGGLIRTMLAELMVMQDIEGEALEREDEWIERVNREDDDDDTPRAGAIWRTFDGR</sequence>
<evidence type="ECO:0000313" key="2">
    <source>
        <dbReference type="EMBL" id="KAK0389500.1"/>
    </source>
</evidence>
<feature type="compositionally biased region" description="Low complexity" evidence="1">
    <location>
        <begin position="186"/>
        <end position="197"/>
    </location>
</feature>
<feature type="compositionally biased region" description="Low complexity" evidence="1">
    <location>
        <begin position="46"/>
        <end position="89"/>
    </location>
</feature>
<feature type="region of interest" description="Disordered" evidence="1">
    <location>
        <begin position="1"/>
        <end position="239"/>
    </location>
</feature>
<evidence type="ECO:0008006" key="4">
    <source>
        <dbReference type="Google" id="ProtNLM"/>
    </source>
</evidence>
<feature type="compositionally biased region" description="Polar residues" evidence="1">
    <location>
        <begin position="175"/>
        <end position="185"/>
    </location>
</feature>
<gene>
    <name evidence="2" type="ORF">NLU13_3075</name>
</gene>
<keyword evidence="3" id="KW-1185">Reference proteome</keyword>
<organism evidence="2 3">
    <name type="scientific">Sarocladium strictum</name>
    <name type="common">Black bundle disease fungus</name>
    <name type="synonym">Acremonium strictum</name>
    <dbReference type="NCBI Taxonomy" id="5046"/>
    <lineage>
        <taxon>Eukaryota</taxon>
        <taxon>Fungi</taxon>
        <taxon>Dikarya</taxon>
        <taxon>Ascomycota</taxon>
        <taxon>Pezizomycotina</taxon>
        <taxon>Sordariomycetes</taxon>
        <taxon>Hypocreomycetidae</taxon>
        <taxon>Hypocreales</taxon>
        <taxon>Sarocladiaceae</taxon>
        <taxon>Sarocladium</taxon>
    </lineage>
</organism>
<evidence type="ECO:0000256" key="1">
    <source>
        <dbReference type="SAM" id="MobiDB-lite"/>
    </source>
</evidence>
<feature type="compositionally biased region" description="Polar residues" evidence="1">
    <location>
        <begin position="137"/>
        <end position="163"/>
    </location>
</feature>
<evidence type="ECO:0000313" key="3">
    <source>
        <dbReference type="Proteomes" id="UP001175261"/>
    </source>
</evidence>
<dbReference type="EMBL" id="JAPDFR010000002">
    <property type="protein sequence ID" value="KAK0389500.1"/>
    <property type="molecule type" value="Genomic_DNA"/>
</dbReference>
<feature type="compositionally biased region" description="Polar residues" evidence="1">
    <location>
        <begin position="15"/>
        <end position="34"/>
    </location>
</feature>
<feature type="compositionally biased region" description="Low complexity" evidence="1">
    <location>
        <begin position="112"/>
        <end position="123"/>
    </location>
</feature>
<proteinExistence type="predicted"/>
<name>A0AA39GLB6_SARSR</name>